<dbReference type="PROSITE" id="PS50238">
    <property type="entry name" value="RHOGAP"/>
    <property type="match status" value="1"/>
</dbReference>
<name>A0A9N8VH28_9GLOM</name>
<proteinExistence type="predicted"/>
<feature type="region of interest" description="Disordered" evidence="2">
    <location>
        <begin position="29"/>
        <end position="50"/>
    </location>
</feature>
<dbReference type="GO" id="GO:0035091">
    <property type="term" value="F:phosphatidylinositol binding"/>
    <property type="evidence" value="ECO:0007669"/>
    <property type="project" value="InterPro"/>
</dbReference>
<feature type="region of interest" description="Disordered" evidence="2">
    <location>
        <begin position="164"/>
        <end position="373"/>
    </location>
</feature>
<feature type="compositionally biased region" description="Low complexity" evidence="2">
    <location>
        <begin position="892"/>
        <end position="906"/>
    </location>
</feature>
<evidence type="ECO:0000313" key="6">
    <source>
        <dbReference type="EMBL" id="CAG8450432.1"/>
    </source>
</evidence>
<evidence type="ECO:0000259" key="3">
    <source>
        <dbReference type="PROSITE" id="PS50003"/>
    </source>
</evidence>
<feature type="compositionally biased region" description="Low complexity" evidence="2">
    <location>
        <begin position="1331"/>
        <end position="1342"/>
    </location>
</feature>
<feature type="compositionally biased region" description="Basic and acidic residues" evidence="2">
    <location>
        <begin position="873"/>
        <end position="891"/>
    </location>
</feature>
<feature type="region of interest" description="Disordered" evidence="2">
    <location>
        <begin position="1323"/>
        <end position="1370"/>
    </location>
</feature>
<feature type="region of interest" description="Disordered" evidence="2">
    <location>
        <begin position="937"/>
        <end position="999"/>
    </location>
</feature>
<feature type="region of interest" description="Disordered" evidence="2">
    <location>
        <begin position="852"/>
        <end position="906"/>
    </location>
</feature>
<evidence type="ECO:0000259" key="5">
    <source>
        <dbReference type="PROSITE" id="PS50238"/>
    </source>
</evidence>
<dbReference type="Gene3D" id="3.30.1520.10">
    <property type="entry name" value="Phox-like domain"/>
    <property type="match status" value="1"/>
</dbReference>
<feature type="compositionally biased region" description="Polar residues" evidence="2">
    <location>
        <begin position="396"/>
        <end position="440"/>
    </location>
</feature>
<evidence type="ECO:0000313" key="7">
    <source>
        <dbReference type="Proteomes" id="UP000789342"/>
    </source>
</evidence>
<feature type="compositionally biased region" description="Polar residues" evidence="2">
    <location>
        <begin position="199"/>
        <end position="229"/>
    </location>
</feature>
<dbReference type="InterPro" id="IPR011993">
    <property type="entry name" value="PH-like_dom_sf"/>
</dbReference>
<dbReference type="PROSITE" id="PS50195">
    <property type="entry name" value="PX"/>
    <property type="match status" value="1"/>
</dbReference>
<accession>A0A9N8VH28</accession>
<dbReference type="FunFam" id="2.30.29.30:FF:000452">
    <property type="entry name" value="Rho GTPase activator (Bem3)"/>
    <property type="match status" value="1"/>
</dbReference>
<keyword evidence="1" id="KW-0343">GTPase activation</keyword>
<dbReference type="Gene3D" id="2.30.29.30">
    <property type="entry name" value="Pleckstrin-homology domain (PH domain)/Phosphotyrosine-binding domain (PTB)"/>
    <property type="match status" value="1"/>
</dbReference>
<dbReference type="InterPro" id="IPR050729">
    <property type="entry name" value="Rho-GAP"/>
</dbReference>
<gene>
    <name evidence="6" type="ORF">AMORRO_LOCUS869</name>
</gene>
<feature type="compositionally biased region" description="Basic and acidic residues" evidence="2">
    <location>
        <begin position="959"/>
        <end position="975"/>
    </location>
</feature>
<dbReference type="PANTHER" id="PTHR23176">
    <property type="entry name" value="RHO/RAC/CDC GTPASE-ACTIVATING PROTEIN"/>
    <property type="match status" value="1"/>
</dbReference>
<feature type="domain" description="PH" evidence="3">
    <location>
        <begin position="738"/>
        <end position="849"/>
    </location>
</feature>
<comment type="caution">
    <text evidence="6">The sequence shown here is derived from an EMBL/GenBank/DDBJ whole genome shotgun (WGS) entry which is preliminary data.</text>
</comment>
<feature type="compositionally biased region" description="Polar residues" evidence="2">
    <location>
        <begin position="252"/>
        <end position="272"/>
    </location>
</feature>
<dbReference type="PROSITE" id="PS50003">
    <property type="entry name" value="PH_DOMAIN"/>
    <property type="match status" value="1"/>
</dbReference>
<feature type="compositionally biased region" description="Low complexity" evidence="2">
    <location>
        <begin position="290"/>
        <end position="307"/>
    </location>
</feature>
<protein>
    <submittedName>
        <fullName evidence="6">16606_t:CDS:1</fullName>
    </submittedName>
</protein>
<dbReference type="InterPro" id="IPR036871">
    <property type="entry name" value="PX_dom_sf"/>
</dbReference>
<dbReference type="GO" id="GO:0005096">
    <property type="term" value="F:GTPase activator activity"/>
    <property type="evidence" value="ECO:0007669"/>
    <property type="project" value="UniProtKB-KW"/>
</dbReference>
<feature type="compositionally biased region" description="Polar residues" evidence="2">
    <location>
        <begin position="333"/>
        <end position="342"/>
    </location>
</feature>
<dbReference type="SMART" id="SM00324">
    <property type="entry name" value="RhoGAP"/>
    <property type="match status" value="1"/>
</dbReference>
<dbReference type="InterPro" id="IPR008936">
    <property type="entry name" value="Rho_GTPase_activation_prot"/>
</dbReference>
<feature type="compositionally biased region" description="Low complexity" evidence="2">
    <location>
        <begin position="239"/>
        <end position="249"/>
    </location>
</feature>
<dbReference type="CDD" id="cd13277">
    <property type="entry name" value="PH_Bem3"/>
    <property type="match status" value="1"/>
</dbReference>
<dbReference type="GO" id="GO:0005737">
    <property type="term" value="C:cytoplasm"/>
    <property type="evidence" value="ECO:0007669"/>
    <property type="project" value="TreeGrafter"/>
</dbReference>
<feature type="compositionally biased region" description="Polar residues" evidence="2">
    <location>
        <begin position="170"/>
        <end position="184"/>
    </location>
</feature>
<dbReference type="CDD" id="cd06093">
    <property type="entry name" value="PX_domain"/>
    <property type="match status" value="1"/>
</dbReference>
<dbReference type="Gene3D" id="1.10.555.10">
    <property type="entry name" value="Rho GTPase activation protein"/>
    <property type="match status" value="1"/>
</dbReference>
<dbReference type="Pfam" id="PF00787">
    <property type="entry name" value="PX"/>
    <property type="match status" value="1"/>
</dbReference>
<feature type="region of interest" description="Disordered" evidence="2">
    <location>
        <begin position="1201"/>
        <end position="1271"/>
    </location>
</feature>
<feature type="compositionally biased region" description="Low complexity" evidence="2">
    <location>
        <begin position="561"/>
        <end position="588"/>
    </location>
</feature>
<feature type="domain" description="PX" evidence="4">
    <location>
        <begin position="606"/>
        <end position="730"/>
    </location>
</feature>
<dbReference type="SMART" id="SM00312">
    <property type="entry name" value="PX"/>
    <property type="match status" value="1"/>
</dbReference>
<feature type="compositionally biased region" description="Low complexity" evidence="2">
    <location>
        <begin position="937"/>
        <end position="948"/>
    </location>
</feature>
<organism evidence="6 7">
    <name type="scientific">Acaulospora morrowiae</name>
    <dbReference type="NCBI Taxonomy" id="94023"/>
    <lineage>
        <taxon>Eukaryota</taxon>
        <taxon>Fungi</taxon>
        <taxon>Fungi incertae sedis</taxon>
        <taxon>Mucoromycota</taxon>
        <taxon>Glomeromycotina</taxon>
        <taxon>Glomeromycetes</taxon>
        <taxon>Diversisporales</taxon>
        <taxon>Acaulosporaceae</taxon>
        <taxon>Acaulospora</taxon>
    </lineage>
</organism>
<evidence type="ECO:0000259" key="4">
    <source>
        <dbReference type="PROSITE" id="PS50195"/>
    </source>
</evidence>
<sequence>MSNYVKTLINKLGFYQTKGKHKVTADYAESSKRKENIMTSQQEPQQQPRVQSFEGHRFSGQDGGVNIEANLQQLINERNLLRSQNDQLWKIIERQKTVITNLQKDNQKLGYERDRLITRLRELDSGFNRLEDGSTSVRGGSIDGKTVTDSAILVQQLGIDTARVPPEIGNSINQSKPSSQQKPIRTQEPKRTPLISEAESLTSKQSSLVTRQPNQEALQQETTVSSTVTYDEPDIQYLPPVVVSEPSPVKLNDSSVDNSVSQAHDLEQTSQTLKKRQGSQPSLQDPPSPSMSINSLESGSISSNGISQHRRQSTPQTIDTGLDSPTIIRRNSETNNSISLPNSPRKFPSPLEPISKTSFPPRSPGLPSSPKAFLHGIDLTKLSQRDSEEQLKDSHSQVVNVNTDSLNASDQSSEKSYPVRSQSYPQNNEKSSSVLGNDSMDNLKPQRDSITHNLSDPSLGNTFLGSDTIPKEKSLRTSKSFGHIPQSSQTSISVTPSENRDSALGNNTLFIPGNQGKRHSVFMQPSRSQVDSPAVEHVSQHIKNKGSFSDASVVTDPSYGQISQHQTSQSQQSNSASQQSNSASQQSQSPPPSKMPSKISSETISGIAVKVIGSNKKINDKGKEVLTFILSVGQARVVDGTIVGMEKELWRVEKFYSDFLALDGKLKQQSKRVANMMKKLPDKNLLYNNAPSKVDQRKTALEQYLQHIISLPLKDSKDLCEFLSANVIEQDSKDLQQPGFKEGYLTKKGKNFGGWKTRFFVLDSPVLKYYESKDGNHLGSIRLTHAQIGRQQSNTANDSEKDNENSYRHAFLILEPKPGSKTQNTRHVLCAESDAERDEWVEALLQYVGVAEESSKQKKDKKKTNTQTVSEQSSRENSLKNDSRHERKKGNNDSISSTNSSMLSVSNHNVGALNGREDIDRPIIRNGTPELREPLLVSSVVSSSSQSSRDAQSHGQLNVRRDRLQEDDQPSSEKKKNSRKTFFGNMFSSNRDEKKRYHDARPDTSRIVFGVPLDQAISVVRIKEGYELPAVVYRCIEYLDAKNASEEEGIYRLNGATATIKSLKDRFNTEGDVDLVSEGGYDVHAVAGLLKLYLRELPTSVLTRELHMEFLNVIDLLDRRDRVNELGRLVSTLPLPNYTLLRTLARHLIQIVQKSDINKMTVRNIGIVFAPSLGIPAGVFTLLMAEFDYIFFTDSDGSAAPKTLEEAPKGPENQHSTSDLTLNSKNPTPDTESSQKIRDDPEGDSTLSPTAAFRRRDIRNELNGRSNRNSVHYMDSAPEIVVGLERKLTASKSTFSRNDSSDDEVNDLALQIEDDVESISSVSADDLNTLSPPISVPASPRSIPAPPPRSNSLLEDGKSESEPQSSLVDR</sequence>
<dbReference type="EMBL" id="CAJVPV010000304">
    <property type="protein sequence ID" value="CAG8450432.1"/>
    <property type="molecule type" value="Genomic_DNA"/>
</dbReference>
<feature type="domain" description="Rho-GAP" evidence="5">
    <location>
        <begin position="1011"/>
        <end position="1199"/>
    </location>
</feature>
<dbReference type="SUPFAM" id="SSF48350">
    <property type="entry name" value="GTPase activation domain, GAP"/>
    <property type="match status" value="1"/>
</dbReference>
<keyword evidence="7" id="KW-1185">Reference proteome</keyword>
<dbReference type="GO" id="GO:0007165">
    <property type="term" value="P:signal transduction"/>
    <property type="evidence" value="ECO:0007669"/>
    <property type="project" value="InterPro"/>
</dbReference>
<reference evidence="6" key="1">
    <citation type="submission" date="2021-06" db="EMBL/GenBank/DDBJ databases">
        <authorList>
            <person name="Kallberg Y."/>
            <person name="Tangrot J."/>
            <person name="Rosling A."/>
        </authorList>
    </citation>
    <scope>NUCLEOTIDE SEQUENCE</scope>
    <source>
        <strain evidence="6">CL551</strain>
    </source>
</reference>
<dbReference type="InterPro" id="IPR001683">
    <property type="entry name" value="PX_dom"/>
</dbReference>
<dbReference type="SUPFAM" id="SSF50729">
    <property type="entry name" value="PH domain-like"/>
    <property type="match status" value="1"/>
</dbReference>
<evidence type="ECO:0000256" key="1">
    <source>
        <dbReference type="ARBA" id="ARBA00022468"/>
    </source>
</evidence>
<dbReference type="Proteomes" id="UP000789342">
    <property type="component" value="Unassembled WGS sequence"/>
</dbReference>
<dbReference type="OrthoDB" id="185175at2759"/>
<feature type="compositionally biased region" description="Polar residues" evidence="2">
    <location>
        <begin position="451"/>
        <end position="465"/>
    </location>
</feature>
<feature type="compositionally biased region" description="Polar residues" evidence="2">
    <location>
        <begin position="1213"/>
        <end position="1232"/>
    </location>
</feature>
<dbReference type="Pfam" id="PF00169">
    <property type="entry name" value="PH"/>
    <property type="match status" value="1"/>
</dbReference>
<dbReference type="InterPro" id="IPR000198">
    <property type="entry name" value="RhoGAP_dom"/>
</dbReference>
<dbReference type="SUPFAM" id="SSF64268">
    <property type="entry name" value="PX domain"/>
    <property type="match status" value="1"/>
</dbReference>
<dbReference type="SMART" id="SM00233">
    <property type="entry name" value="PH"/>
    <property type="match status" value="1"/>
</dbReference>
<dbReference type="Pfam" id="PF00620">
    <property type="entry name" value="RhoGAP"/>
    <property type="match status" value="1"/>
</dbReference>
<feature type="compositionally biased region" description="Polar residues" evidence="2">
    <location>
        <begin position="477"/>
        <end position="497"/>
    </location>
</feature>
<dbReference type="InterPro" id="IPR001849">
    <property type="entry name" value="PH_domain"/>
</dbReference>
<feature type="region of interest" description="Disordered" evidence="2">
    <location>
        <begin position="387"/>
        <end position="599"/>
    </location>
</feature>
<feature type="compositionally biased region" description="Low complexity" evidence="2">
    <location>
        <begin position="41"/>
        <end position="50"/>
    </location>
</feature>
<feature type="compositionally biased region" description="Basic and acidic residues" evidence="2">
    <location>
        <begin position="990"/>
        <end position="999"/>
    </location>
</feature>
<dbReference type="PANTHER" id="PTHR23176:SF129">
    <property type="entry name" value="RHO GTPASE ACTIVATING PROTEIN AT 16F, ISOFORM E-RELATED"/>
    <property type="match status" value="1"/>
</dbReference>
<evidence type="ECO:0000256" key="2">
    <source>
        <dbReference type="SAM" id="MobiDB-lite"/>
    </source>
</evidence>